<dbReference type="PROSITE" id="PS51007">
    <property type="entry name" value="CYTC"/>
    <property type="match status" value="1"/>
</dbReference>
<dbReference type="SUPFAM" id="SSF46626">
    <property type="entry name" value="Cytochrome c"/>
    <property type="match status" value="1"/>
</dbReference>
<dbReference type="GO" id="GO:0009055">
    <property type="term" value="F:electron transfer activity"/>
    <property type="evidence" value="ECO:0007669"/>
    <property type="project" value="InterPro"/>
</dbReference>
<evidence type="ECO:0000256" key="3">
    <source>
        <dbReference type="ARBA" id="ARBA00023004"/>
    </source>
</evidence>
<name>A0A518K039_9BACT</name>
<evidence type="ECO:0000256" key="5">
    <source>
        <dbReference type="SAM" id="SignalP"/>
    </source>
</evidence>
<evidence type="ECO:0000259" key="6">
    <source>
        <dbReference type="PROSITE" id="PS51007"/>
    </source>
</evidence>
<feature type="chain" id="PRO_5021823971" evidence="5">
    <location>
        <begin position="32"/>
        <end position="852"/>
    </location>
</feature>
<dbReference type="SUPFAM" id="SSF50952">
    <property type="entry name" value="Soluble quinoprotein glucose dehydrogenase"/>
    <property type="match status" value="1"/>
</dbReference>
<dbReference type="GO" id="GO:0020037">
    <property type="term" value="F:heme binding"/>
    <property type="evidence" value="ECO:0007669"/>
    <property type="project" value="InterPro"/>
</dbReference>
<dbReference type="PANTHER" id="PTHR33546:SF1">
    <property type="entry name" value="LARGE, MULTIFUNCTIONAL SECRETED PROTEIN"/>
    <property type="match status" value="1"/>
</dbReference>
<organism evidence="7 8">
    <name type="scientific">Rosistilla carotiformis</name>
    <dbReference type="NCBI Taxonomy" id="2528017"/>
    <lineage>
        <taxon>Bacteria</taxon>
        <taxon>Pseudomonadati</taxon>
        <taxon>Planctomycetota</taxon>
        <taxon>Planctomycetia</taxon>
        <taxon>Pirellulales</taxon>
        <taxon>Pirellulaceae</taxon>
        <taxon>Rosistilla</taxon>
    </lineage>
</organism>
<dbReference type="RefSeq" id="WP_231753312.1">
    <property type="nucleotide sequence ID" value="NZ_CP036348.1"/>
</dbReference>
<evidence type="ECO:0000256" key="4">
    <source>
        <dbReference type="PROSITE-ProRule" id="PRU00433"/>
    </source>
</evidence>
<dbReference type="Proteomes" id="UP000315082">
    <property type="component" value="Chromosome"/>
</dbReference>
<evidence type="ECO:0000313" key="8">
    <source>
        <dbReference type="Proteomes" id="UP000315082"/>
    </source>
</evidence>
<keyword evidence="1 4" id="KW-0349">Heme</keyword>
<dbReference type="Gene3D" id="1.10.760.10">
    <property type="entry name" value="Cytochrome c-like domain"/>
    <property type="match status" value="1"/>
</dbReference>
<keyword evidence="5" id="KW-0732">Signal</keyword>
<dbReference type="InterPro" id="IPR036909">
    <property type="entry name" value="Cyt_c-like_dom_sf"/>
</dbReference>
<dbReference type="InterPro" id="IPR011042">
    <property type="entry name" value="6-blade_b-propeller_TolB-like"/>
</dbReference>
<dbReference type="PANTHER" id="PTHR33546">
    <property type="entry name" value="LARGE, MULTIFUNCTIONAL SECRETED PROTEIN-RELATED"/>
    <property type="match status" value="1"/>
</dbReference>
<accession>A0A518K039</accession>
<keyword evidence="8" id="KW-1185">Reference proteome</keyword>
<keyword evidence="2 4" id="KW-0479">Metal-binding</keyword>
<dbReference type="KEGG" id="rcf:Poly24_48980"/>
<dbReference type="EMBL" id="CP036348">
    <property type="protein sequence ID" value="QDV71164.1"/>
    <property type="molecule type" value="Genomic_DNA"/>
</dbReference>
<keyword evidence="3 4" id="KW-0408">Iron</keyword>
<dbReference type="InterPro" id="IPR013427">
    <property type="entry name" value="Haem-bd_dom_put"/>
</dbReference>
<evidence type="ECO:0000313" key="7">
    <source>
        <dbReference type="EMBL" id="QDV71164.1"/>
    </source>
</evidence>
<dbReference type="GO" id="GO:0046872">
    <property type="term" value="F:metal ion binding"/>
    <property type="evidence" value="ECO:0007669"/>
    <property type="project" value="UniProtKB-KW"/>
</dbReference>
<dbReference type="AlphaFoldDB" id="A0A518K039"/>
<protein>
    <submittedName>
        <fullName evidence="7">Cytochrome c</fullName>
    </submittedName>
</protein>
<dbReference type="Gene3D" id="2.120.10.30">
    <property type="entry name" value="TolB, C-terminal domain"/>
    <property type="match status" value="1"/>
</dbReference>
<sequence length="852" mass="92304" precursor="true">MNKKMSLTKAKLPIGPLLLGLCIALTTSLPAAEEKASAAKKGGVGVTPAESFNVPEGFEVELLYQVPSDSEGSWVCLTTDPKGRLLASDQYGSLYRITVKDDGAVDVARLEGEFGMAHGMLSAFGSLYINVNGQPGNAKQKEVKSGIYRLTDTTGDDQYDKVEHLIELHGRGEHGPHALVLSPDGKQIYVAGGNTTDLPAEVPHSRVPRHWSEDHLLGSMPDARGHNAGRLAPGGWVARINPDGSDFEIIATGFRNEYDIAFNPAGELFTYDADMEWDVGTPWYRPTRVNHVVSGAEFGWRNGAGKWPAYYPDSLGAVVDIGPGSPTGIAFGTGAKFPAKYQKALFICDWSFGNIFAVHMDESGSSYNGSFETFATAAPLPVTDLVVRPQDGLLYFTIGGRRTQSALYRIRYTGPESTAPVEASADQKSQALRQLRHKLESFHGSANPEAVAAAIAELGKADRNIRFAARIALEHQPVDQWRSKVLALTDPQALIHGVIALARCGEASDASAAIEALTSIKWDALSDSQRIDLLRAYGLTFIRLGKPNDAQRATILAQLDPHLPGKNVDVNRELAQVLIALDADKIAARVVDLMINAPTQEDQMRYAFALRGHEATWDADSQKAYFGWFQDAAAARGGMSFGGFLTNIRDAAIAKLSDEKKAELGDLLKTPEARDPLADLEPRDVVKEWKVEDLTADSEATKQAYDFERGKKMFAVGQCYKCHRMSGQGGILGPDLTGAGGRFSNKDLLVSIIEPDKVISDQYGATQFLTLDGKVIVGKVINLSGDRMMVLTNMMNPADQTTIIRDDIDTMGEATTSMMPAGLLNTMTAEEIRDLLAYLKAGGNPSHEIYAK</sequence>
<proteinExistence type="predicted"/>
<dbReference type="InterPro" id="IPR011041">
    <property type="entry name" value="Quinoprot_gluc/sorb_DH_b-prop"/>
</dbReference>
<reference evidence="7 8" key="1">
    <citation type="submission" date="2019-02" db="EMBL/GenBank/DDBJ databases">
        <title>Deep-cultivation of Planctomycetes and their phenomic and genomic characterization uncovers novel biology.</title>
        <authorList>
            <person name="Wiegand S."/>
            <person name="Jogler M."/>
            <person name="Boedeker C."/>
            <person name="Pinto D."/>
            <person name="Vollmers J."/>
            <person name="Rivas-Marin E."/>
            <person name="Kohn T."/>
            <person name="Peeters S.H."/>
            <person name="Heuer A."/>
            <person name="Rast P."/>
            <person name="Oberbeckmann S."/>
            <person name="Bunk B."/>
            <person name="Jeske O."/>
            <person name="Meyerdierks A."/>
            <person name="Storesund J.E."/>
            <person name="Kallscheuer N."/>
            <person name="Luecker S."/>
            <person name="Lage O.M."/>
            <person name="Pohl T."/>
            <person name="Merkel B.J."/>
            <person name="Hornburger P."/>
            <person name="Mueller R.-W."/>
            <person name="Bruemmer F."/>
            <person name="Labrenz M."/>
            <person name="Spormann A.M."/>
            <person name="Op den Camp H."/>
            <person name="Overmann J."/>
            <person name="Amann R."/>
            <person name="Jetten M.S.M."/>
            <person name="Mascher T."/>
            <person name="Medema M.H."/>
            <person name="Devos D.P."/>
            <person name="Kaster A.-K."/>
            <person name="Ovreas L."/>
            <person name="Rohde M."/>
            <person name="Galperin M.Y."/>
            <person name="Jogler C."/>
        </authorList>
    </citation>
    <scope>NUCLEOTIDE SEQUENCE [LARGE SCALE GENOMIC DNA]</scope>
    <source>
        <strain evidence="7 8">Poly24</strain>
    </source>
</reference>
<gene>
    <name evidence="7" type="ORF">Poly24_48980</name>
</gene>
<dbReference type="InterPro" id="IPR009056">
    <property type="entry name" value="Cyt_c-like_dom"/>
</dbReference>
<evidence type="ECO:0000256" key="1">
    <source>
        <dbReference type="ARBA" id="ARBA00022617"/>
    </source>
</evidence>
<evidence type="ECO:0000256" key="2">
    <source>
        <dbReference type="ARBA" id="ARBA00022723"/>
    </source>
</evidence>
<dbReference type="Pfam" id="PF00034">
    <property type="entry name" value="Cytochrom_C"/>
    <property type="match status" value="1"/>
</dbReference>
<dbReference type="NCBIfam" id="TIGR02603">
    <property type="entry name" value="CxxCH_TIGR02603"/>
    <property type="match status" value="1"/>
</dbReference>
<feature type="domain" description="Cytochrome c" evidence="6">
    <location>
        <begin position="705"/>
        <end position="843"/>
    </location>
</feature>
<feature type="signal peptide" evidence="5">
    <location>
        <begin position="1"/>
        <end position="31"/>
    </location>
</feature>